<evidence type="ECO:0000313" key="2">
    <source>
        <dbReference type="EMBL" id="MVM31500.1"/>
    </source>
</evidence>
<dbReference type="AlphaFoldDB" id="A0A7K1SCI3"/>
<sequence>MKTRYFFTLLTTIVLFHVFSVHAALPKPAWKSGQLILWNKTVLEGDLCYNWLMETVLFRHADGRVHTFSANQVSQFGWFDFDIHKYRQFKVLASSGTKTHTRQTFFEICMDGSLAVVRNLRQPRGLFKRAFSHPAYFVDQPTMAQNTDYFNYYVYDAGHLLELDRFYTDIYDPLMTAYDKVLKRYIYEHNINDRNLAGRLVLIDRYNSLVERDAKTASVKGMTVAPE</sequence>
<evidence type="ECO:0000256" key="1">
    <source>
        <dbReference type="SAM" id="SignalP"/>
    </source>
</evidence>
<reference evidence="2 3" key="1">
    <citation type="submission" date="2019-12" db="EMBL/GenBank/DDBJ databases">
        <title>Spirosoma sp. HMF4905 genome sequencing and assembly.</title>
        <authorList>
            <person name="Kang H."/>
            <person name="Cha I."/>
            <person name="Kim H."/>
            <person name="Joh K."/>
        </authorList>
    </citation>
    <scope>NUCLEOTIDE SEQUENCE [LARGE SCALE GENOMIC DNA]</scope>
    <source>
        <strain evidence="2 3">HMF4905</strain>
    </source>
</reference>
<feature type="chain" id="PRO_5029818938" evidence="1">
    <location>
        <begin position="24"/>
        <end position="227"/>
    </location>
</feature>
<protein>
    <submittedName>
        <fullName evidence="2">Uncharacterized protein</fullName>
    </submittedName>
</protein>
<feature type="signal peptide" evidence="1">
    <location>
        <begin position="1"/>
        <end position="23"/>
    </location>
</feature>
<accession>A0A7K1SCI3</accession>
<dbReference type="EMBL" id="WPIN01000005">
    <property type="protein sequence ID" value="MVM31500.1"/>
    <property type="molecule type" value="Genomic_DNA"/>
</dbReference>
<keyword evidence="1" id="KW-0732">Signal</keyword>
<name>A0A7K1SCI3_9BACT</name>
<comment type="caution">
    <text evidence="2">The sequence shown here is derived from an EMBL/GenBank/DDBJ whole genome shotgun (WGS) entry which is preliminary data.</text>
</comment>
<dbReference type="Proteomes" id="UP000436006">
    <property type="component" value="Unassembled WGS sequence"/>
</dbReference>
<proteinExistence type="predicted"/>
<keyword evidence="3" id="KW-1185">Reference proteome</keyword>
<gene>
    <name evidence="2" type="ORF">GO755_15750</name>
</gene>
<organism evidence="2 3">
    <name type="scientific">Spirosoma arboris</name>
    <dbReference type="NCBI Taxonomy" id="2682092"/>
    <lineage>
        <taxon>Bacteria</taxon>
        <taxon>Pseudomonadati</taxon>
        <taxon>Bacteroidota</taxon>
        <taxon>Cytophagia</taxon>
        <taxon>Cytophagales</taxon>
        <taxon>Cytophagaceae</taxon>
        <taxon>Spirosoma</taxon>
    </lineage>
</organism>
<evidence type="ECO:0000313" key="3">
    <source>
        <dbReference type="Proteomes" id="UP000436006"/>
    </source>
</evidence>
<dbReference type="RefSeq" id="WP_157586130.1">
    <property type="nucleotide sequence ID" value="NZ_WPIN01000005.1"/>
</dbReference>